<dbReference type="InterPro" id="IPR021765">
    <property type="entry name" value="UstYa-like"/>
</dbReference>
<proteinExistence type="inferred from homology"/>
<protein>
    <recommendedName>
        <fullName evidence="6">Cyclochlorotine biosynthesis protein O</fullName>
    </recommendedName>
</protein>
<reference evidence="4 5" key="1">
    <citation type="submission" date="2023-01" db="EMBL/GenBank/DDBJ databases">
        <title>Analysis of 21 Apiospora genomes using comparative genomics revels a genus with tremendous synthesis potential of carbohydrate active enzymes and secondary metabolites.</title>
        <authorList>
            <person name="Sorensen T."/>
        </authorList>
    </citation>
    <scope>NUCLEOTIDE SEQUENCE [LARGE SCALE GENOMIC DNA]</scope>
    <source>
        <strain evidence="4 5">CBS 24483</strain>
    </source>
</reference>
<evidence type="ECO:0000313" key="4">
    <source>
        <dbReference type="EMBL" id="KAK7943557.1"/>
    </source>
</evidence>
<dbReference type="GeneID" id="92081954"/>
<evidence type="ECO:0000256" key="2">
    <source>
        <dbReference type="ARBA" id="ARBA00035112"/>
    </source>
</evidence>
<dbReference type="RefSeq" id="XP_066695588.1">
    <property type="nucleotide sequence ID" value="XM_066848892.1"/>
</dbReference>
<dbReference type="Proteomes" id="UP001391051">
    <property type="component" value="Unassembled WGS sequence"/>
</dbReference>
<evidence type="ECO:0000313" key="5">
    <source>
        <dbReference type="Proteomes" id="UP001391051"/>
    </source>
</evidence>
<comment type="similarity">
    <text evidence="2">Belongs to the ustYa family.</text>
</comment>
<dbReference type="EMBL" id="JAQQWE010000008">
    <property type="protein sequence ID" value="KAK7943557.1"/>
    <property type="molecule type" value="Genomic_DNA"/>
</dbReference>
<dbReference type="Pfam" id="PF11807">
    <property type="entry name" value="UstYa"/>
    <property type="match status" value="1"/>
</dbReference>
<organism evidence="4 5">
    <name type="scientific">Apiospora aurea</name>
    <dbReference type="NCBI Taxonomy" id="335848"/>
    <lineage>
        <taxon>Eukaryota</taxon>
        <taxon>Fungi</taxon>
        <taxon>Dikarya</taxon>
        <taxon>Ascomycota</taxon>
        <taxon>Pezizomycotina</taxon>
        <taxon>Sordariomycetes</taxon>
        <taxon>Xylariomycetidae</taxon>
        <taxon>Amphisphaeriales</taxon>
        <taxon>Apiosporaceae</taxon>
        <taxon>Apiospora</taxon>
    </lineage>
</organism>
<keyword evidence="3" id="KW-0812">Transmembrane</keyword>
<keyword evidence="5" id="KW-1185">Reference proteome</keyword>
<keyword evidence="3" id="KW-1133">Transmembrane helix</keyword>
<name>A0ABR1Q0P3_9PEZI</name>
<dbReference type="PANTHER" id="PTHR33365">
    <property type="entry name" value="YALI0B05434P"/>
    <property type="match status" value="1"/>
</dbReference>
<evidence type="ECO:0008006" key="6">
    <source>
        <dbReference type="Google" id="ProtNLM"/>
    </source>
</evidence>
<accession>A0ABR1Q0P3</accession>
<evidence type="ECO:0000256" key="3">
    <source>
        <dbReference type="SAM" id="Phobius"/>
    </source>
</evidence>
<comment type="pathway">
    <text evidence="1">Mycotoxin biosynthesis.</text>
</comment>
<dbReference type="PANTHER" id="PTHR33365:SF4">
    <property type="entry name" value="CYCLOCHLOROTINE BIOSYNTHESIS PROTEIN O"/>
    <property type="match status" value="1"/>
</dbReference>
<keyword evidence="3" id="KW-0472">Membrane</keyword>
<feature type="transmembrane region" description="Helical" evidence="3">
    <location>
        <begin position="44"/>
        <end position="65"/>
    </location>
</feature>
<sequence length="250" mass="28688">MWTIDLPKLPFQSSKSHEEEEECKLLEEGTTIGPSWALPQWIKVFLLASVLLNLISFGFILVLGFTRNRDPTQILYSPAREAVYYEVKKFHRGFGLDKTIYQGDPSPEVDAEWEALYDSVGIIRLDKSQAERLPNKTYPYVGEDDGYYIGELAVFHQLHCLNAIRISLSQDYYRTVLDSSHFDPAEGSYGRDHISHCLDALREAIMCASDISVITWKWNHKAQRALGHGDIVHTCRNFESIHDWSTKNHP</sequence>
<evidence type="ECO:0000256" key="1">
    <source>
        <dbReference type="ARBA" id="ARBA00004685"/>
    </source>
</evidence>
<gene>
    <name evidence="4" type="ORF">PG986_012670</name>
</gene>
<comment type="caution">
    <text evidence="4">The sequence shown here is derived from an EMBL/GenBank/DDBJ whole genome shotgun (WGS) entry which is preliminary data.</text>
</comment>